<evidence type="ECO:0000313" key="2">
    <source>
        <dbReference type="EMBL" id="WAP69708.1"/>
    </source>
</evidence>
<sequence>MATEAMKHANFAHPTHGNYDSPDAVLNDDRLTDSEKQTILEEWSASLKQIMTNEPKAPQVEATSRSLDEAAARLAAGKT</sequence>
<dbReference type="EMBL" id="CP114029">
    <property type="protein sequence ID" value="WAP69708.1"/>
    <property type="molecule type" value="Genomic_DNA"/>
</dbReference>
<organism evidence="2 3">
    <name type="scientific">Jiella pelagia</name>
    <dbReference type="NCBI Taxonomy" id="2986949"/>
    <lineage>
        <taxon>Bacteria</taxon>
        <taxon>Pseudomonadati</taxon>
        <taxon>Pseudomonadota</taxon>
        <taxon>Alphaproteobacteria</taxon>
        <taxon>Hyphomicrobiales</taxon>
        <taxon>Aurantimonadaceae</taxon>
        <taxon>Jiella</taxon>
    </lineage>
</organism>
<reference evidence="2" key="1">
    <citation type="submission" date="2022-12" db="EMBL/GenBank/DDBJ databases">
        <title>Jiella pelagia sp. nov., isolated from phosphonate enriched culture of Northwest Pacific surface seawater.</title>
        <authorList>
            <person name="Shin D.Y."/>
            <person name="Hwang C.Y."/>
        </authorList>
    </citation>
    <scope>NUCLEOTIDE SEQUENCE</scope>
    <source>
        <strain evidence="2">HL-NP1</strain>
    </source>
</reference>
<proteinExistence type="predicted"/>
<evidence type="ECO:0000256" key="1">
    <source>
        <dbReference type="SAM" id="MobiDB-lite"/>
    </source>
</evidence>
<dbReference type="RefSeq" id="WP_268882142.1">
    <property type="nucleotide sequence ID" value="NZ_CP114029.1"/>
</dbReference>
<dbReference type="Proteomes" id="UP001164020">
    <property type="component" value="Chromosome"/>
</dbReference>
<protein>
    <submittedName>
        <fullName evidence="2">Uncharacterized protein</fullName>
    </submittedName>
</protein>
<evidence type="ECO:0000313" key="3">
    <source>
        <dbReference type="Proteomes" id="UP001164020"/>
    </source>
</evidence>
<feature type="region of interest" description="Disordered" evidence="1">
    <location>
        <begin position="57"/>
        <end position="79"/>
    </location>
</feature>
<accession>A0ABY7C125</accession>
<feature type="region of interest" description="Disordered" evidence="1">
    <location>
        <begin position="1"/>
        <end position="27"/>
    </location>
</feature>
<name>A0ABY7C125_9HYPH</name>
<gene>
    <name evidence="2" type="ORF">OH818_05720</name>
</gene>
<keyword evidence="3" id="KW-1185">Reference proteome</keyword>